<dbReference type="STRING" id="39946.B8AYN2"/>
<dbReference type="Proteomes" id="UP000007015">
    <property type="component" value="Chromosome 5"/>
</dbReference>
<dbReference type="AlphaFoldDB" id="B8AYN2"/>
<evidence type="ECO:0000313" key="3">
    <source>
        <dbReference type="Proteomes" id="UP000007015"/>
    </source>
</evidence>
<keyword evidence="1" id="KW-0732">Signal</keyword>
<accession>B8AYN2</accession>
<evidence type="ECO:0000313" key="2">
    <source>
        <dbReference type="EMBL" id="EEC78623.1"/>
    </source>
</evidence>
<dbReference type="EMBL" id="CM000130">
    <property type="protein sequence ID" value="EEC78623.1"/>
    <property type="molecule type" value="Genomic_DNA"/>
</dbReference>
<name>B8AYN2_ORYSI</name>
<keyword evidence="3" id="KW-1185">Reference proteome</keyword>
<evidence type="ECO:0000256" key="1">
    <source>
        <dbReference type="SAM" id="SignalP"/>
    </source>
</evidence>
<dbReference type="Gramene" id="BGIOSGA019271-TA">
    <property type="protein sequence ID" value="BGIOSGA019271-PA"/>
    <property type="gene ID" value="BGIOSGA019271"/>
</dbReference>
<feature type="chain" id="PRO_5002868334" evidence="1">
    <location>
        <begin position="32"/>
        <end position="133"/>
    </location>
</feature>
<organism evidence="2 3">
    <name type="scientific">Oryza sativa subsp. indica</name>
    <name type="common">Rice</name>
    <dbReference type="NCBI Taxonomy" id="39946"/>
    <lineage>
        <taxon>Eukaryota</taxon>
        <taxon>Viridiplantae</taxon>
        <taxon>Streptophyta</taxon>
        <taxon>Embryophyta</taxon>
        <taxon>Tracheophyta</taxon>
        <taxon>Spermatophyta</taxon>
        <taxon>Magnoliopsida</taxon>
        <taxon>Liliopsida</taxon>
        <taxon>Poales</taxon>
        <taxon>Poaceae</taxon>
        <taxon>BOP clade</taxon>
        <taxon>Oryzoideae</taxon>
        <taxon>Oryzeae</taxon>
        <taxon>Oryzinae</taxon>
        <taxon>Oryza</taxon>
        <taxon>Oryza sativa</taxon>
    </lineage>
</organism>
<protein>
    <submittedName>
        <fullName evidence="2">Uncharacterized protein</fullName>
    </submittedName>
</protein>
<reference evidence="2 3" key="1">
    <citation type="journal article" date="2005" name="PLoS Biol.">
        <title>The genomes of Oryza sativa: a history of duplications.</title>
        <authorList>
            <person name="Yu J."/>
            <person name="Wang J."/>
            <person name="Lin W."/>
            <person name="Li S."/>
            <person name="Li H."/>
            <person name="Zhou J."/>
            <person name="Ni P."/>
            <person name="Dong W."/>
            <person name="Hu S."/>
            <person name="Zeng C."/>
            <person name="Zhang J."/>
            <person name="Zhang Y."/>
            <person name="Li R."/>
            <person name="Xu Z."/>
            <person name="Li S."/>
            <person name="Li X."/>
            <person name="Zheng H."/>
            <person name="Cong L."/>
            <person name="Lin L."/>
            <person name="Yin J."/>
            <person name="Geng J."/>
            <person name="Li G."/>
            <person name="Shi J."/>
            <person name="Liu J."/>
            <person name="Lv H."/>
            <person name="Li J."/>
            <person name="Wang J."/>
            <person name="Deng Y."/>
            <person name="Ran L."/>
            <person name="Shi X."/>
            <person name="Wang X."/>
            <person name="Wu Q."/>
            <person name="Li C."/>
            <person name="Ren X."/>
            <person name="Wang J."/>
            <person name="Wang X."/>
            <person name="Li D."/>
            <person name="Liu D."/>
            <person name="Zhang X."/>
            <person name="Ji Z."/>
            <person name="Zhao W."/>
            <person name="Sun Y."/>
            <person name="Zhang Z."/>
            <person name="Bao J."/>
            <person name="Han Y."/>
            <person name="Dong L."/>
            <person name="Ji J."/>
            <person name="Chen P."/>
            <person name="Wu S."/>
            <person name="Liu J."/>
            <person name="Xiao Y."/>
            <person name="Bu D."/>
            <person name="Tan J."/>
            <person name="Yang L."/>
            <person name="Ye C."/>
            <person name="Zhang J."/>
            <person name="Xu J."/>
            <person name="Zhou Y."/>
            <person name="Yu Y."/>
            <person name="Zhang B."/>
            <person name="Zhuang S."/>
            <person name="Wei H."/>
            <person name="Liu B."/>
            <person name="Lei M."/>
            <person name="Yu H."/>
            <person name="Li Y."/>
            <person name="Xu H."/>
            <person name="Wei S."/>
            <person name="He X."/>
            <person name="Fang L."/>
            <person name="Zhang Z."/>
            <person name="Zhang Y."/>
            <person name="Huang X."/>
            <person name="Su Z."/>
            <person name="Tong W."/>
            <person name="Li J."/>
            <person name="Tong Z."/>
            <person name="Li S."/>
            <person name="Ye J."/>
            <person name="Wang L."/>
            <person name="Fang L."/>
            <person name="Lei T."/>
            <person name="Chen C."/>
            <person name="Chen H."/>
            <person name="Xu Z."/>
            <person name="Li H."/>
            <person name="Huang H."/>
            <person name="Zhang F."/>
            <person name="Xu H."/>
            <person name="Li N."/>
            <person name="Zhao C."/>
            <person name="Li S."/>
            <person name="Dong L."/>
            <person name="Huang Y."/>
            <person name="Li L."/>
            <person name="Xi Y."/>
            <person name="Qi Q."/>
            <person name="Li W."/>
            <person name="Zhang B."/>
            <person name="Hu W."/>
            <person name="Zhang Y."/>
            <person name="Tian X."/>
            <person name="Jiao Y."/>
            <person name="Liang X."/>
            <person name="Jin J."/>
            <person name="Gao L."/>
            <person name="Zheng W."/>
            <person name="Hao B."/>
            <person name="Liu S."/>
            <person name="Wang W."/>
            <person name="Yuan L."/>
            <person name="Cao M."/>
            <person name="McDermott J."/>
            <person name="Samudrala R."/>
            <person name="Wang J."/>
            <person name="Wong G.K."/>
            <person name="Yang H."/>
        </authorList>
    </citation>
    <scope>NUCLEOTIDE SEQUENCE [LARGE SCALE GENOMIC DNA]</scope>
    <source>
        <strain evidence="3">cv. 93-11</strain>
    </source>
</reference>
<dbReference type="HOGENOM" id="CLU_2018935_0_0_1"/>
<feature type="signal peptide" evidence="1">
    <location>
        <begin position="1"/>
        <end position="31"/>
    </location>
</feature>
<sequence>MARRGPAAIPIYEVEPLLLLFNLFTLLGAIGSRDSFVVDQPATGLDKAVIAFSIISEIVTGKVALTQLNIETSIPVTEIESLVLFNLARIEGTVQHRDVEGLIVLGRVNEKSHRPIGMQSRADKLVQKFKVLQ</sequence>
<dbReference type="OMA" id="PIYEVEP"/>
<gene>
    <name evidence="2" type="ORF">OsI_18672</name>
</gene>
<proteinExistence type="predicted"/>